<evidence type="ECO:0000313" key="1">
    <source>
        <dbReference type="EMBL" id="RXH11806.1"/>
    </source>
</evidence>
<evidence type="ECO:0000313" key="2">
    <source>
        <dbReference type="Proteomes" id="UP000290401"/>
    </source>
</evidence>
<name>A0ABY0E477_9BRAD</name>
<dbReference type="Proteomes" id="UP000290401">
    <property type="component" value="Unassembled WGS sequence"/>
</dbReference>
<reference evidence="1 2" key="1">
    <citation type="submission" date="2018-10" db="EMBL/GenBank/DDBJ databases">
        <title>Bradyrhizobium sp. nov., effective nodules isolated from peanut in China.</title>
        <authorList>
            <person name="Li Y."/>
        </authorList>
    </citation>
    <scope>NUCLEOTIDE SEQUENCE [LARGE SCALE GENOMIC DNA]</scope>
    <source>
        <strain evidence="1 2">CCBAU 53426</strain>
    </source>
</reference>
<proteinExistence type="predicted"/>
<comment type="caution">
    <text evidence="1">The sequence shown here is derived from an EMBL/GenBank/DDBJ whole genome shotgun (WGS) entry which is preliminary data.</text>
</comment>
<sequence>MPTGQNTQALGQSVRFKIFHFTEIRIDDVERALGSMTVRRPGCIVAVHPSRRLCMRCFAPQDSGPIGSHS</sequence>
<protein>
    <submittedName>
        <fullName evidence="1">Uncharacterized protein</fullName>
    </submittedName>
</protein>
<organism evidence="1 2">
    <name type="scientific">Bradyrhizobium guangzhouense</name>
    <dbReference type="NCBI Taxonomy" id="1325095"/>
    <lineage>
        <taxon>Bacteria</taxon>
        <taxon>Pseudomonadati</taxon>
        <taxon>Pseudomonadota</taxon>
        <taxon>Alphaproteobacteria</taxon>
        <taxon>Hyphomicrobiales</taxon>
        <taxon>Nitrobacteraceae</taxon>
        <taxon>Bradyrhizobium</taxon>
    </lineage>
</organism>
<gene>
    <name evidence="1" type="ORF">EAS56_19330</name>
</gene>
<keyword evidence="2" id="KW-1185">Reference proteome</keyword>
<accession>A0ABY0E477</accession>
<dbReference type="EMBL" id="RDQZ01000015">
    <property type="protein sequence ID" value="RXH11806.1"/>
    <property type="molecule type" value="Genomic_DNA"/>
</dbReference>